<feature type="domain" description="Cysteine-rich CPCC" evidence="1">
    <location>
        <begin position="7"/>
        <end position="73"/>
    </location>
</feature>
<evidence type="ECO:0000259" key="1">
    <source>
        <dbReference type="Pfam" id="PF14206"/>
    </source>
</evidence>
<dbReference type="InterPro" id="IPR025983">
    <property type="entry name" value="Cys_rich_CPCC"/>
</dbReference>
<proteinExistence type="predicted"/>
<gene>
    <name evidence="2" type="ORF">DL239_04700</name>
</gene>
<reference evidence="2 3" key="1">
    <citation type="submission" date="2018-05" db="EMBL/GenBank/DDBJ databases">
        <authorList>
            <person name="Zhang Y.-J."/>
        </authorList>
    </citation>
    <scope>NUCLEOTIDE SEQUENCE [LARGE SCALE GENOMIC DNA]</scope>
    <source>
        <strain evidence="2 3">CY04</strain>
    </source>
</reference>
<name>A0ABX0W7I3_9RHOB</name>
<evidence type="ECO:0000313" key="3">
    <source>
        <dbReference type="Proteomes" id="UP001429564"/>
    </source>
</evidence>
<organism evidence="2 3">
    <name type="scientific">Parasedimentitalea denitrificans</name>
    <dbReference type="NCBI Taxonomy" id="2211118"/>
    <lineage>
        <taxon>Bacteria</taxon>
        <taxon>Pseudomonadati</taxon>
        <taxon>Pseudomonadota</taxon>
        <taxon>Alphaproteobacteria</taxon>
        <taxon>Rhodobacterales</taxon>
        <taxon>Paracoccaceae</taxon>
        <taxon>Parasedimentitalea</taxon>
    </lineage>
</organism>
<keyword evidence="3" id="KW-1185">Reference proteome</keyword>
<comment type="caution">
    <text evidence="2">The sequence shown here is derived from an EMBL/GenBank/DDBJ whole genome shotgun (WGS) entry which is preliminary data.</text>
</comment>
<sequence>MKRSQCCYCPCRGALGAFEEVGHHEICNVCGWQDDPIQREQPDYEGGANDLSLNQASTNYLNHGCSDPVHSHRQTNQSE</sequence>
<dbReference type="EMBL" id="QHLQ01000003">
    <property type="protein sequence ID" value="NIZ60270.1"/>
    <property type="molecule type" value="Genomic_DNA"/>
</dbReference>
<dbReference type="RefSeq" id="WP_167682842.1">
    <property type="nucleotide sequence ID" value="NZ_QHLQ01000003.1"/>
</dbReference>
<dbReference type="Pfam" id="PF14206">
    <property type="entry name" value="Cys_rich_CPCC"/>
    <property type="match status" value="1"/>
</dbReference>
<protein>
    <recommendedName>
        <fullName evidence="1">Cysteine-rich CPCC domain-containing protein</fullName>
    </recommendedName>
</protein>
<accession>A0ABX0W7I3</accession>
<evidence type="ECO:0000313" key="2">
    <source>
        <dbReference type="EMBL" id="NIZ60270.1"/>
    </source>
</evidence>
<dbReference type="Proteomes" id="UP001429564">
    <property type="component" value="Unassembled WGS sequence"/>
</dbReference>